<evidence type="ECO:0000313" key="5">
    <source>
        <dbReference type="EMBL" id="KAH6899865.1"/>
    </source>
</evidence>
<dbReference type="AlphaFoldDB" id="A0A9P8WH81"/>
<dbReference type="InterPro" id="IPR050362">
    <property type="entry name" value="Cation-dep_OMT"/>
</dbReference>
<evidence type="ECO:0000256" key="2">
    <source>
        <dbReference type="ARBA" id="ARBA00022679"/>
    </source>
</evidence>
<organism evidence="5 6">
    <name type="scientific">Thelonectria olida</name>
    <dbReference type="NCBI Taxonomy" id="1576542"/>
    <lineage>
        <taxon>Eukaryota</taxon>
        <taxon>Fungi</taxon>
        <taxon>Dikarya</taxon>
        <taxon>Ascomycota</taxon>
        <taxon>Pezizomycotina</taxon>
        <taxon>Sordariomycetes</taxon>
        <taxon>Hypocreomycetidae</taxon>
        <taxon>Hypocreales</taxon>
        <taxon>Nectriaceae</taxon>
        <taxon>Thelonectria</taxon>
    </lineage>
</organism>
<dbReference type="PANTHER" id="PTHR10509">
    <property type="entry name" value="O-METHYLTRANSFERASE-RELATED"/>
    <property type="match status" value="1"/>
</dbReference>
<dbReference type="InterPro" id="IPR002935">
    <property type="entry name" value="SAM_O-MeTrfase"/>
</dbReference>
<keyword evidence="3" id="KW-0949">S-adenosyl-L-methionine</keyword>
<evidence type="ECO:0000256" key="4">
    <source>
        <dbReference type="ARBA" id="ARBA00023453"/>
    </source>
</evidence>
<dbReference type="InterPro" id="IPR029063">
    <property type="entry name" value="SAM-dependent_MTases_sf"/>
</dbReference>
<accession>A0A9P8WH81</accession>
<dbReference type="Proteomes" id="UP000777438">
    <property type="component" value="Unassembled WGS sequence"/>
</dbReference>
<evidence type="ECO:0000256" key="3">
    <source>
        <dbReference type="ARBA" id="ARBA00022691"/>
    </source>
</evidence>
<comment type="similarity">
    <text evidence="4">Belongs to the class I-like SAM-binding methyltransferase superfamily. Cation-dependent O-methyltransferase family.</text>
</comment>
<dbReference type="GO" id="GO:0008757">
    <property type="term" value="F:S-adenosylmethionine-dependent methyltransferase activity"/>
    <property type="evidence" value="ECO:0007669"/>
    <property type="project" value="TreeGrafter"/>
</dbReference>
<dbReference type="Pfam" id="PF01596">
    <property type="entry name" value="Methyltransf_3"/>
    <property type="match status" value="1"/>
</dbReference>
<proteinExistence type="inferred from homology"/>
<dbReference type="CDD" id="cd02440">
    <property type="entry name" value="AdoMet_MTases"/>
    <property type="match status" value="1"/>
</dbReference>
<keyword evidence="2" id="KW-0808">Transferase</keyword>
<dbReference type="SUPFAM" id="SSF53335">
    <property type="entry name" value="S-adenosyl-L-methionine-dependent methyltransferases"/>
    <property type="match status" value="1"/>
</dbReference>
<name>A0A9P8WH81_9HYPO</name>
<dbReference type="PANTHER" id="PTHR10509:SF14">
    <property type="entry name" value="CAFFEOYL-COA O-METHYLTRANSFERASE 3-RELATED"/>
    <property type="match status" value="1"/>
</dbReference>
<gene>
    <name evidence="5" type="ORF">B0T10DRAFT_554426</name>
</gene>
<dbReference type="OrthoDB" id="10251242at2759"/>
<evidence type="ECO:0000313" key="6">
    <source>
        <dbReference type="Proteomes" id="UP000777438"/>
    </source>
</evidence>
<keyword evidence="1 5" id="KW-0489">Methyltransferase</keyword>
<reference evidence="5 6" key="1">
    <citation type="journal article" date="2021" name="Nat. Commun.">
        <title>Genetic determinants of endophytism in the Arabidopsis root mycobiome.</title>
        <authorList>
            <person name="Mesny F."/>
            <person name="Miyauchi S."/>
            <person name="Thiergart T."/>
            <person name="Pickel B."/>
            <person name="Atanasova L."/>
            <person name="Karlsson M."/>
            <person name="Huettel B."/>
            <person name="Barry K.W."/>
            <person name="Haridas S."/>
            <person name="Chen C."/>
            <person name="Bauer D."/>
            <person name="Andreopoulos W."/>
            <person name="Pangilinan J."/>
            <person name="LaButti K."/>
            <person name="Riley R."/>
            <person name="Lipzen A."/>
            <person name="Clum A."/>
            <person name="Drula E."/>
            <person name="Henrissat B."/>
            <person name="Kohler A."/>
            <person name="Grigoriev I.V."/>
            <person name="Martin F.M."/>
            <person name="Hacquard S."/>
        </authorList>
    </citation>
    <scope>NUCLEOTIDE SEQUENCE [LARGE SCALE GENOMIC DNA]</scope>
    <source>
        <strain evidence="5 6">MPI-CAGE-CH-0241</strain>
    </source>
</reference>
<dbReference type="Gene3D" id="3.40.50.150">
    <property type="entry name" value="Vaccinia Virus protein VP39"/>
    <property type="match status" value="1"/>
</dbReference>
<dbReference type="GO" id="GO:0032259">
    <property type="term" value="P:methylation"/>
    <property type="evidence" value="ECO:0007669"/>
    <property type="project" value="UniProtKB-KW"/>
</dbReference>
<dbReference type="PROSITE" id="PS51682">
    <property type="entry name" value="SAM_OMT_I"/>
    <property type="match status" value="1"/>
</dbReference>
<sequence>MKFNEIPLYANPELGRKVTEYSEQHSSPLPKHIPDYHESVVASRDDSDYMSSNFQSQFHYILAKAANAKRVLEIGVYVGYSAMVWAHAVGPDGLVTGLEYEAKYADLANEAFAAKGIKNVEIVVGPAAETLPKLNPSEPYDVVFIDADKTGYPGYLKQLLEESQPGSATRLLRPGALIVSDNVLRRGLAADINAQGEKPDEERLKLVYAVREFNELTLSSPRLETFLVPLWDGLSIARLVD</sequence>
<dbReference type="EMBL" id="JAGPYM010000001">
    <property type="protein sequence ID" value="KAH6899865.1"/>
    <property type="molecule type" value="Genomic_DNA"/>
</dbReference>
<comment type="caution">
    <text evidence="5">The sequence shown here is derived from an EMBL/GenBank/DDBJ whole genome shotgun (WGS) entry which is preliminary data.</text>
</comment>
<protein>
    <submittedName>
        <fullName evidence="5">S-adenosyl-L-methionine-dependent methyltransferase</fullName>
    </submittedName>
</protein>
<dbReference type="GO" id="GO:0008171">
    <property type="term" value="F:O-methyltransferase activity"/>
    <property type="evidence" value="ECO:0007669"/>
    <property type="project" value="InterPro"/>
</dbReference>
<keyword evidence="6" id="KW-1185">Reference proteome</keyword>
<evidence type="ECO:0000256" key="1">
    <source>
        <dbReference type="ARBA" id="ARBA00022603"/>
    </source>
</evidence>